<dbReference type="AlphaFoldDB" id="A0A0X3Q3S7"/>
<dbReference type="Gene3D" id="1.10.10.750">
    <property type="entry name" value="Ypt/Rab-GAP domain of gyp1p, domain 1"/>
    <property type="match status" value="1"/>
</dbReference>
<feature type="compositionally biased region" description="Basic and acidic residues" evidence="2">
    <location>
        <begin position="415"/>
        <end position="425"/>
    </location>
</feature>
<feature type="region of interest" description="Disordered" evidence="2">
    <location>
        <begin position="319"/>
        <end position="468"/>
    </location>
</feature>
<name>A0A0X3Q3S7_SCHSO</name>
<keyword evidence="1" id="KW-0343">GTPase activation</keyword>
<feature type="domain" description="Rab-GAP TBC" evidence="3">
    <location>
        <begin position="384"/>
        <end position="655"/>
    </location>
</feature>
<dbReference type="InterPro" id="IPR000195">
    <property type="entry name" value="Rab-GAP-TBC_dom"/>
</dbReference>
<dbReference type="InterPro" id="IPR035969">
    <property type="entry name" value="Rab-GAP_TBC_sf"/>
</dbReference>
<dbReference type="SMART" id="SM00164">
    <property type="entry name" value="TBC"/>
    <property type="match status" value="1"/>
</dbReference>
<dbReference type="Gene3D" id="1.10.472.80">
    <property type="entry name" value="Ypt/Rab-GAP domain of gyp1p, domain 3"/>
    <property type="match status" value="1"/>
</dbReference>
<evidence type="ECO:0000256" key="2">
    <source>
        <dbReference type="SAM" id="MobiDB-lite"/>
    </source>
</evidence>
<dbReference type="GO" id="GO:0005096">
    <property type="term" value="F:GTPase activator activity"/>
    <property type="evidence" value="ECO:0007669"/>
    <property type="project" value="UniProtKB-KW"/>
</dbReference>
<feature type="compositionally biased region" description="Acidic residues" evidence="2">
    <location>
        <begin position="333"/>
        <end position="343"/>
    </location>
</feature>
<dbReference type="InterPro" id="IPR050302">
    <property type="entry name" value="Rab_GAP_TBC_domain"/>
</dbReference>
<feature type="compositionally biased region" description="Low complexity" evidence="2">
    <location>
        <begin position="430"/>
        <end position="463"/>
    </location>
</feature>
<reference evidence="4" key="1">
    <citation type="submission" date="2016-01" db="EMBL/GenBank/DDBJ databases">
        <title>Reference transcriptome for the parasite Schistocephalus solidus: insights into the molecular evolution of parasitism.</title>
        <authorList>
            <person name="Hebert F.O."/>
            <person name="Grambauer S."/>
            <person name="Barber I."/>
            <person name="Landry C.R."/>
            <person name="Aubin-Horth N."/>
        </authorList>
    </citation>
    <scope>NUCLEOTIDE SEQUENCE</scope>
</reference>
<evidence type="ECO:0000313" key="4">
    <source>
        <dbReference type="EMBL" id="JAP58719.1"/>
    </source>
</evidence>
<accession>A0A0X3Q3S7</accession>
<dbReference type="GO" id="GO:0005886">
    <property type="term" value="C:plasma membrane"/>
    <property type="evidence" value="ECO:0007669"/>
    <property type="project" value="UniProtKB-ARBA"/>
</dbReference>
<dbReference type="PANTHER" id="PTHR47219">
    <property type="entry name" value="RAB GTPASE-ACTIVATING PROTEIN 1-LIKE"/>
    <property type="match status" value="1"/>
</dbReference>
<dbReference type="SUPFAM" id="SSF47923">
    <property type="entry name" value="Ypt/Rab-GAP domain of gyp1p"/>
    <property type="match status" value="2"/>
</dbReference>
<evidence type="ECO:0000256" key="1">
    <source>
        <dbReference type="ARBA" id="ARBA00022468"/>
    </source>
</evidence>
<feature type="compositionally biased region" description="Low complexity" evidence="2">
    <location>
        <begin position="350"/>
        <end position="368"/>
    </location>
</feature>
<dbReference type="GO" id="GO:0031267">
    <property type="term" value="F:small GTPase binding"/>
    <property type="evidence" value="ECO:0007669"/>
    <property type="project" value="TreeGrafter"/>
</dbReference>
<proteinExistence type="predicted"/>
<dbReference type="FunFam" id="1.10.10.750:FF:000001">
    <property type="entry name" value="TBC1 domain family member 10A"/>
    <property type="match status" value="1"/>
</dbReference>
<sequence length="742" mass="82932">MTLIDHQDTCARAMYSWVTFALQKSSYFLKRNMNDEIHQPEEDFAPMAVDEVEYLEDPALDPPVDRYGFIGGQQYTDPSKAYVTPIDVIRNREKKWMSMCKNWDYWTSTGKEKLRERCRKGIPDSMRCEAWQRLVQSPALSSKQGPVIIQEPPKTESWSRGLLRKSSRLNGSHSLPTVIATSPNLPLKRKTFKNSWQFRAAETMFWNLVKDSSVPSPGLEQRKHSSAFGTFRRIGSFFRLNANNNSKSQQSNSGTDTCSVGGGGGEGACGHIVAPPAEHRVFDAHMPSAAYLGIPLASESNTSTVASIDASSLTTSSNFFSAEDSSCGPSIAGDDDPEEEELDGSCSQEAPRSPSFAPSSLSPPALASSRKRRQREKQQQHSQQHERRRRRRLWSANGADDGESGEEAGTEGEDAEGHNMLEEAHRHHAASGSSASTAYSSHFSTMSSRASSTSSPPLSLQSSDQPPTMAVVDRDRTLVAPVGANLSGDFSALYEHYVAMPGDPACNDQIQKDIHRQFPFHELFCDRNSHGRESLYNVLKAYTLSHPGKGYCQGQAPLAAVLLMFMPEADAFWTFNKICDTYLEHYYDEGLDHVQIDGYVLFGLLKRVAPPIYKFLVKNGVDPVVLVLEWFMCVYTRTLPWESVLRVLDMFFCEGKIVIFKVGLVLLERCFGSSSYRKSCEGLDDVIMRAQDIPSKLDNPEELVQEMSKLSISRRQVANEIKKQSSRWFSRMEAVTEASFEK</sequence>
<dbReference type="EMBL" id="GEEE01004506">
    <property type="protein sequence ID" value="JAP58719.1"/>
    <property type="molecule type" value="Transcribed_RNA"/>
</dbReference>
<organism evidence="4">
    <name type="scientific">Schistocephalus solidus</name>
    <name type="common">Tapeworm</name>
    <dbReference type="NCBI Taxonomy" id="70667"/>
    <lineage>
        <taxon>Eukaryota</taxon>
        <taxon>Metazoa</taxon>
        <taxon>Spiralia</taxon>
        <taxon>Lophotrochozoa</taxon>
        <taxon>Platyhelminthes</taxon>
        <taxon>Cestoda</taxon>
        <taxon>Eucestoda</taxon>
        <taxon>Diphyllobothriidea</taxon>
        <taxon>Diphyllobothriidae</taxon>
        <taxon>Schistocephalus</taxon>
    </lineage>
</organism>
<protein>
    <recommendedName>
        <fullName evidence="3">Rab-GAP TBC domain-containing protein</fullName>
    </recommendedName>
</protein>
<dbReference type="FunFam" id="1.10.8.270:FF:000007">
    <property type="entry name" value="TBC1 domain family member 10A"/>
    <property type="match status" value="1"/>
</dbReference>
<dbReference type="Pfam" id="PF00566">
    <property type="entry name" value="RabGAP-TBC"/>
    <property type="match status" value="1"/>
</dbReference>
<evidence type="ECO:0000259" key="3">
    <source>
        <dbReference type="PROSITE" id="PS50086"/>
    </source>
</evidence>
<gene>
    <name evidence="4" type="ORF">TR136354</name>
</gene>
<dbReference type="PROSITE" id="PS50086">
    <property type="entry name" value="TBC_RABGAP"/>
    <property type="match status" value="1"/>
</dbReference>
<feature type="compositionally biased region" description="Acidic residues" evidence="2">
    <location>
        <begin position="400"/>
        <end position="414"/>
    </location>
</feature>
<dbReference type="PANTHER" id="PTHR47219:SF4">
    <property type="entry name" value="TBC1 DOMAIN FAMILY MEMBER 10A"/>
    <property type="match status" value="1"/>
</dbReference>
<dbReference type="Gene3D" id="1.10.8.270">
    <property type="entry name" value="putative rabgap domain of human tbc1 domain family member 14 like domains"/>
    <property type="match status" value="1"/>
</dbReference>
<feature type="compositionally biased region" description="Basic and acidic residues" evidence="2">
    <location>
        <begin position="376"/>
        <end position="385"/>
    </location>
</feature>
<feature type="compositionally biased region" description="Polar residues" evidence="2">
    <location>
        <begin position="319"/>
        <end position="328"/>
    </location>
</feature>
<dbReference type="FunFam" id="1.10.472.80:FF:000008">
    <property type="entry name" value="TBC1 domain family member 10A"/>
    <property type="match status" value="1"/>
</dbReference>